<gene>
    <name evidence="2" type="ORF">ACFQ4H_14045</name>
</gene>
<reference evidence="3" key="1">
    <citation type="journal article" date="2019" name="Int. J. Syst. Evol. Microbiol.">
        <title>The Global Catalogue of Microorganisms (GCM) 10K type strain sequencing project: providing services to taxonomists for standard genome sequencing and annotation.</title>
        <authorList>
            <consortium name="The Broad Institute Genomics Platform"/>
            <consortium name="The Broad Institute Genome Sequencing Center for Infectious Disease"/>
            <person name="Wu L."/>
            <person name="Ma J."/>
        </authorList>
    </citation>
    <scope>NUCLEOTIDE SEQUENCE [LARGE SCALE GENOMIC DNA]</scope>
    <source>
        <strain evidence="3">JCM 31037</strain>
    </source>
</reference>
<feature type="region of interest" description="Disordered" evidence="1">
    <location>
        <begin position="199"/>
        <end position="256"/>
    </location>
</feature>
<name>A0ABW3YG11_9ACTN</name>
<evidence type="ECO:0000313" key="3">
    <source>
        <dbReference type="Proteomes" id="UP001597260"/>
    </source>
</evidence>
<organism evidence="2 3">
    <name type="scientific">Micromonospora sonneratiae</name>
    <dbReference type="NCBI Taxonomy" id="1184706"/>
    <lineage>
        <taxon>Bacteria</taxon>
        <taxon>Bacillati</taxon>
        <taxon>Actinomycetota</taxon>
        <taxon>Actinomycetes</taxon>
        <taxon>Micromonosporales</taxon>
        <taxon>Micromonosporaceae</taxon>
        <taxon>Micromonospora</taxon>
    </lineage>
</organism>
<dbReference type="EMBL" id="JBHTMP010000018">
    <property type="protein sequence ID" value="MFD1322214.1"/>
    <property type="molecule type" value="Genomic_DNA"/>
</dbReference>
<dbReference type="PROSITE" id="PS51318">
    <property type="entry name" value="TAT"/>
    <property type="match status" value="1"/>
</dbReference>
<feature type="compositionally biased region" description="Low complexity" evidence="1">
    <location>
        <begin position="220"/>
        <end position="243"/>
    </location>
</feature>
<proteinExistence type="predicted"/>
<accession>A0ABW3YG11</accession>
<sequence>MNISPTTSSRRRLIVLLALGCVAAVSGAGLGVVLATWPQAGRADTSRALSAPEAERLAAMRVTNRRDGVVRLRADLGAPDSAVSARLAGWVDWGRGLIYLTVDGSGPGIQPGLLQAAPGVLASRPAPTPAGPTATINEMPPTSPPPDGWRVRRMAAGGLRPAPVDSLVELLLALTTDRPDPVGPLRTDGTRWLGRETVDGVDTDVLRPGATRPSVTAGTPVSGTAPASPVPAGATASAPPGSTRPGTAATSATADKPVASTGSIRYWIDEQARLRRLAAVVADDVPVQIHLDRTGPAPEPVAIDALGGRPVRPRPVDGSETDLLSSMREATRARGGARISLAVPTVPTDDLPGPNLRAGGWVNWYQKVAYLAVRDLDRTAGTVLLRADTDGVATRTAPANPSGRTPRRDGAMPPVPPPDERNWTQQDWLRRADAYGGLDLDLLVNEVLSVGNTGRGNTGRGGSRRGDEGWPGSDRRGPAVWLRTDDLAGRQVTVFEIPRSAEAGTSPGQARLRYWVDRSGVLRRLELRTRIGAFAQLDLVPGSPPYLASVPTA</sequence>
<dbReference type="RefSeq" id="WP_377570874.1">
    <property type="nucleotide sequence ID" value="NZ_JBHTMP010000018.1"/>
</dbReference>
<comment type="caution">
    <text evidence="2">The sequence shown here is derived from an EMBL/GenBank/DDBJ whole genome shotgun (WGS) entry which is preliminary data.</text>
</comment>
<dbReference type="InterPro" id="IPR006311">
    <property type="entry name" value="TAT_signal"/>
</dbReference>
<feature type="compositionally biased region" description="Basic and acidic residues" evidence="1">
    <location>
        <begin position="464"/>
        <end position="477"/>
    </location>
</feature>
<feature type="compositionally biased region" description="Polar residues" evidence="1">
    <location>
        <begin position="244"/>
        <end position="253"/>
    </location>
</feature>
<evidence type="ECO:0000313" key="2">
    <source>
        <dbReference type="EMBL" id="MFD1322214.1"/>
    </source>
</evidence>
<evidence type="ECO:0000256" key="1">
    <source>
        <dbReference type="SAM" id="MobiDB-lite"/>
    </source>
</evidence>
<protein>
    <submittedName>
        <fullName evidence="2">Uncharacterized protein</fullName>
    </submittedName>
</protein>
<feature type="region of interest" description="Disordered" evidence="1">
    <location>
        <begin position="452"/>
        <end position="477"/>
    </location>
</feature>
<keyword evidence="3" id="KW-1185">Reference proteome</keyword>
<feature type="region of interest" description="Disordered" evidence="1">
    <location>
        <begin position="393"/>
        <end position="422"/>
    </location>
</feature>
<dbReference type="Proteomes" id="UP001597260">
    <property type="component" value="Unassembled WGS sequence"/>
</dbReference>